<dbReference type="PROSITE" id="PS51416">
    <property type="entry name" value="MIB_HERC2"/>
    <property type="match status" value="1"/>
</dbReference>
<gene>
    <name evidence="3" type="ORF">EVOR1521_LOCUS6307</name>
</gene>
<reference evidence="3" key="1">
    <citation type="submission" date="2023-08" db="EMBL/GenBank/DDBJ databases">
        <authorList>
            <person name="Chen Y."/>
            <person name="Shah S."/>
            <person name="Dougan E. K."/>
            <person name="Thang M."/>
            <person name="Chan C."/>
        </authorList>
    </citation>
    <scope>NUCLEOTIDE SEQUENCE</scope>
</reference>
<evidence type="ECO:0000313" key="3">
    <source>
        <dbReference type="EMBL" id="CAJ1377530.1"/>
    </source>
</evidence>
<dbReference type="InterPro" id="IPR010606">
    <property type="entry name" value="Mib_Herc2"/>
</dbReference>
<dbReference type="PANTHER" id="PTHR38899:SF1">
    <property type="entry name" value="PROTEIN KINASE"/>
    <property type="match status" value="1"/>
</dbReference>
<name>A0AA36HZC4_9DINO</name>
<dbReference type="EMBL" id="CAUJNA010000469">
    <property type="protein sequence ID" value="CAJ1377530.1"/>
    <property type="molecule type" value="Genomic_DNA"/>
</dbReference>
<feature type="domain" description="MIB/HERC2" evidence="2">
    <location>
        <begin position="130"/>
        <end position="200"/>
    </location>
</feature>
<evidence type="ECO:0000313" key="4">
    <source>
        <dbReference type="Proteomes" id="UP001178507"/>
    </source>
</evidence>
<dbReference type="AlphaFoldDB" id="A0AA36HZC4"/>
<dbReference type="GO" id="GO:0004842">
    <property type="term" value="F:ubiquitin-protein transferase activity"/>
    <property type="evidence" value="ECO:0007669"/>
    <property type="project" value="InterPro"/>
</dbReference>
<evidence type="ECO:0000256" key="1">
    <source>
        <dbReference type="SAM" id="MobiDB-lite"/>
    </source>
</evidence>
<dbReference type="SUPFAM" id="SSF159034">
    <property type="entry name" value="Mib/herc2 domain-like"/>
    <property type="match status" value="1"/>
</dbReference>
<keyword evidence="4" id="KW-1185">Reference proteome</keyword>
<dbReference type="InterPro" id="IPR037252">
    <property type="entry name" value="Mib_Herc2_sf"/>
</dbReference>
<feature type="compositionally biased region" description="Basic and acidic residues" evidence="1">
    <location>
        <begin position="44"/>
        <end position="61"/>
    </location>
</feature>
<organism evidence="3 4">
    <name type="scientific">Effrenium voratum</name>
    <dbReference type="NCBI Taxonomy" id="2562239"/>
    <lineage>
        <taxon>Eukaryota</taxon>
        <taxon>Sar</taxon>
        <taxon>Alveolata</taxon>
        <taxon>Dinophyceae</taxon>
        <taxon>Suessiales</taxon>
        <taxon>Symbiodiniaceae</taxon>
        <taxon>Effrenium</taxon>
    </lineage>
</organism>
<feature type="region of interest" description="Disordered" evidence="1">
    <location>
        <begin position="14"/>
        <end position="86"/>
    </location>
</feature>
<sequence>MACCSCYEVKRPEKLRISSRERTGSGEAKEEMPMKRPSNIGIAAKEKKADVPDTPKEKPKGDGGTGGTGGTNHVTAADSGGSAEKQELMPFKRQKTRDTSHALQRRKTAAMEDYLQALPEEAEAPSSGCLNPVTPQNVAVNLRVVRGPDWQWGEEDGGKSGVILSFDKAKSTAQVLWEGGKAQNHYRYGRHQDLLIQAGSSLGRRNSQAFFSSKSQTLLIFDWDDTLFPTTYVRDDLDLAWNRPLKDQDLTWAEKNEIGKKLEQCASHVVDLLKSAERFGKVVLVTLARAPWVSESCKNFFAPVGRLIQQLKVPIIYAQEGIQVDYNKEKMSSDEEIERFWSTVKGRAIARECSKFYSQYEGQSWKNVISIGDSDFERLGTQHAMEDYMRQTGIDGDGKLVEVNGHLYKVRTKTFKMVDEPTVEELTVEVSMLKAWLPLMVQLDSSFDVNLNNADDPEVLKSIETTLRGQTE</sequence>
<protein>
    <recommendedName>
        <fullName evidence="2">MIB/HERC2 domain-containing protein</fullName>
    </recommendedName>
</protein>
<evidence type="ECO:0000259" key="2">
    <source>
        <dbReference type="PROSITE" id="PS51416"/>
    </source>
</evidence>
<dbReference type="Gene3D" id="2.30.30.40">
    <property type="entry name" value="SH3 Domains"/>
    <property type="match status" value="1"/>
</dbReference>
<feature type="compositionally biased region" description="Basic and acidic residues" evidence="1">
    <location>
        <begin position="14"/>
        <end position="34"/>
    </location>
</feature>
<comment type="caution">
    <text evidence="3">The sequence shown here is derived from an EMBL/GenBank/DDBJ whole genome shotgun (WGS) entry which is preliminary data.</text>
</comment>
<dbReference type="Proteomes" id="UP001178507">
    <property type="component" value="Unassembled WGS sequence"/>
</dbReference>
<dbReference type="GO" id="GO:0016567">
    <property type="term" value="P:protein ubiquitination"/>
    <property type="evidence" value="ECO:0007669"/>
    <property type="project" value="InterPro"/>
</dbReference>
<proteinExistence type="predicted"/>
<dbReference type="Pfam" id="PF06701">
    <property type="entry name" value="MIB_HERC2"/>
    <property type="match status" value="1"/>
</dbReference>
<dbReference type="PANTHER" id="PTHR38899">
    <property type="entry name" value="DOMAIN OOKINETE PROTEIN, PUTATIVE-RELATED"/>
    <property type="match status" value="1"/>
</dbReference>
<dbReference type="GO" id="GO:0046872">
    <property type="term" value="F:metal ion binding"/>
    <property type="evidence" value="ECO:0007669"/>
    <property type="project" value="InterPro"/>
</dbReference>
<accession>A0AA36HZC4</accession>